<sequence>MKFLFSILLALCVTPAIARLDNTSNPPRVYSFGVVPQQSAFKLAKMWTPLLQHLSEQTGISIQFVTAKDIPSFENELAAGNYDLSYMNPYHYVVFSDKAGYVPLVRDSKKGLKGIIVTRHDSPITSIQQLQGLALAFPAPAAFAASIIPRAEMNRAGISIVPRYVNSHDSVYLNVIKSLFPAGGGIIRSLEHLPEAQRSQLRILWQSKTYTSHAIAAHSRVPPAQRKQLVAFFAGLSQSEQGRSLLKQLNFSQLDAATDSDWDDIRELGIHSLSRPDY</sequence>
<dbReference type="EMBL" id="MJIC01000014">
    <property type="protein sequence ID" value="OFI33666.1"/>
    <property type="molecule type" value="Genomic_DNA"/>
</dbReference>
<keyword evidence="3" id="KW-1185">Reference proteome</keyword>
<keyword evidence="1" id="KW-0732">Signal</keyword>
<accession>A0A1E8FD29</accession>
<feature type="signal peptide" evidence="1">
    <location>
        <begin position="1"/>
        <end position="18"/>
    </location>
</feature>
<dbReference type="PANTHER" id="PTHR35841">
    <property type="entry name" value="PHOSPHONATES-BINDING PERIPLASMIC PROTEIN"/>
    <property type="match status" value="1"/>
</dbReference>
<dbReference type="Pfam" id="PF12974">
    <property type="entry name" value="Phosphonate-bd"/>
    <property type="match status" value="1"/>
</dbReference>
<dbReference type="Proteomes" id="UP000176037">
    <property type="component" value="Unassembled WGS sequence"/>
</dbReference>
<dbReference type="RefSeq" id="WP_070176593.1">
    <property type="nucleotide sequence ID" value="NZ_BMJR01000003.1"/>
</dbReference>
<name>A0A1E8FD29_9ALTE</name>
<feature type="chain" id="PRO_5009214280" evidence="1">
    <location>
        <begin position="19"/>
        <end position="278"/>
    </location>
</feature>
<evidence type="ECO:0000313" key="3">
    <source>
        <dbReference type="Proteomes" id="UP000176037"/>
    </source>
</evidence>
<organism evidence="2 3">
    <name type="scientific">Alteromonas lipolytica</name>
    <dbReference type="NCBI Taxonomy" id="1856405"/>
    <lineage>
        <taxon>Bacteria</taxon>
        <taxon>Pseudomonadati</taxon>
        <taxon>Pseudomonadota</taxon>
        <taxon>Gammaproteobacteria</taxon>
        <taxon>Alteromonadales</taxon>
        <taxon>Alteromonadaceae</taxon>
        <taxon>Alteromonas/Salinimonas group</taxon>
        <taxon>Alteromonas</taxon>
    </lineage>
</organism>
<dbReference type="AlphaFoldDB" id="A0A1E8FD29"/>
<protein>
    <submittedName>
        <fullName evidence="2">Phosphate ABC transporter substrate-binding protein</fullName>
    </submittedName>
</protein>
<evidence type="ECO:0000313" key="2">
    <source>
        <dbReference type="EMBL" id="OFI33666.1"/>
    </source>
</evidence>
<dbReference type="Gene3D" id="3.40.190.10">
    <property type="entry name" value="Periplasmic binding protein-like II"/>
    <property type="match status" value="2"/>
</dbReference>
<dbReference type="PANTHER" id="PTHR35841:SF1">
    <property type="entry name" value="PHOSPHONATES-BINDING PERIPLASMIC PROTEIN"/>
    <property type="match status" value="1"/>
</dbReference>
<dbReference type="STRING" id="1856405.BFC17_18980"/>
<evidence type="ECO:0000256" key="1">
    <source>
        <dbReference type="SAM" id="SignalP"/>
    </source>
</evidence>
<gene>
    <name evidence="2" type="ORF">BFC17_18980</name>
</gene>
<proteinExistence type="predicted"/>
<dbReference type="SUPFAM" id="SSF53850">
    <property type="entry name" value="Periplasmic binding protein-like II"/>
    <property type="match status" value="1"/>
</dbReference>
<comment type="caution">
    <text evidence="2">The sequence shown here is derived from an EMBL/GenBank/DDBJ whole genome shotgun (WGS) entry which is preliminary data.</text>
</comment>
<reference evidence="2 3" key="1">
    <citation type="submission" date="2016-09" db="EMBL/GenBank/DDBJ databases">
        <title>Alteromonas lipolytica, a new species isolated from sea water.</title>
        <authorList>
            <person name="Wu Y.-H."/>
            <person name="Cheng H."/>
            <person name="Xu X.-W."/>
        </authorList>
    </citation>
    <scope>NUCLEOTIDE SEQUENCE [LARGE SCALE GENOMIC DNA]</scope>
    <source>
        <strain evidence="2 3">JW12</strain>
    </source>
</reference>